<comment type="catalytic activity">
    <reaction evidence="7">
        <text>(S)-lactate + O2 = pyruvate + H2O2</text>
        <dbReference type="Rhea" id="RHEA:55868"/>
        <dbReference type="ChEBI" id="CHEBI:15361"/>
        <dbReference type="ChEBI" id="CHEBI:15379"/>
        <dbReference type="ChEBI" id="CHEBI:16240"/>
        <dbReference type="ChEBI" id="CHEBI:16651"/>
    </reaction>
    <physiologicalReaction direction="left-to-right" evidence="7">
        <dbReference type="Rhea" id="RHEA:55869"/>
    </physiologicalReaction>
</comment>
<evidence type="ECO:0000256" key="5">
    <source>
        <dbReference type="ARBA" id="ARBA00024042"/>
    </source>
</evidence>
<name>A0A1E5G353_9FIRM</name>
<feature type="active site" description="Proton acceptor" evidence="8">
    <location>
        <position position="236"/>
    </location>
</feature>
<feature type="domain" description="FMN hydroxy acid dehydrogenase" evidence="10">
    <location>
        <begin position="37"/>
        <end position="339"/>
    </location>
</feature>
<feature type="binding site" evidence="9">
    <location>
        <begin position="290"/>
        <end position="291"/>
    </location>
    <ligand>
        <name>FMN</name>
        <dbReference type="ChEBI" id="CHEBI:58210"/>
    </ligand>
</feature>
<keyword evidence="3 9" id="KW-0288">FMN</keyword>
<evidence type="ECO:0000259" key="10">
    <source>
        <dbReference type="PROSITE" id="PS51349"/>
    </source>
</evidence>
<comment type="cofactor">
    <cofactor evidence="1">
        <name>FMN</name>
        <dbReference type="ChEBI" id="CHEBI:58210"/>
    </cofactor>
</comment>
<feature type="binding site" evidence="9">
    <location>
        <position position="236"/>
    </location>
    <ligand>
        <name>FMN</name>
        <dbReference type="ChEBI" id="CHEBI:58210"/>
    </ligand>
</feature>
<dbReference type="InterPro" id="IPR012133">
    <property type="entry name" value="Alpha-hydoxy_acid_DH_FMN"/>
</dbReference>
<keyword evidence="12" id="KW-1185">Reference proteome</keyword>
<dbReference type="InterPro" id="IPR037396">
    <property type="entry name" value="FMN_HAD"/>
</dbReference>
<evidence type="ECO:0000256" key="2">
    <source>
        <dbReference type="ARBA" id="ARBA00022630"/>
    </source>
</evidence>
<evidence type="ECO:0000256" key="3">
    <source>
        <dbReference type="ARBA" id="ARBA00022643"/>
    </source>
</evidence>
<dbReference type="PANTHER" id="PTHR10578">
    <property type="entry name" value="S -2-HYDROXY-ACID OXIDASE-RELATED"/>
    <property type="match status" value="1"/>
</dbReference>
<dbReference type="EMBL" id="MIJE01000011">
    <property type="protein sequence ID" value="OEF97505.1"/>
    <property type="molecule type" value="Genomic_DNA"/>
</dbReference>
<keyword evidence="2 9" id="KW-0285">Flavoprotein</keyword>
<dbReference type="SUPFAM" id="SSF51395">
    <property type="entry name" value="FMN-linked oxidoreductases"/>
    <property type="match status" value="1"/>
</dbReference>
<dbReference type="AlphaFoldDB" id="A0A1E5G353"/>
<reference evidence="11 12" key="1">
    <citation type="submission" date="2016-09" db="EMBL/GenBank/DDBJ databases">
        <title>Draft genome sequence for the type strain of Desulfuribacillus alkaliarsenatis AHT28, an obligately anaerobic, sulfidogenic bacterium isolated from Russian soda lake sediments.</title>
        <authorList>
            <person name="Abin C.A."/>
            <person name="Hollibaugh J.T."/>
        </authorList>
    </citation>
    <scope>NUCLEOTIDE SEQUENCE [LARGE SCALE GENOMIC DNA]</scope>
    <source>
        <strain evidence="11 12">AHT28</strain>
    </source>
</reference>
<dbReference type="GO" id="GO:0016491">
    <property type="term" value="F:oxidoreductase activity"/>
    <property type="evidence" value="ECO:0007669"/>
    <property type="project" value="UniProtKB-KW"/>
</dbReference>
<dbReference type="RefSeq" id="WP_069642903.1">
    <property type="nucleotide sequence ID" value="NZ_MIJE01000011.1"/>
</dbReference>
<dbReference type="Proteomes" id="UP000094296">
    <property type="component" value="Unassembled WGS sequence"/>
</dbReference>
<sequence length="339" mass="35990">MKYEDVLGRAKEVVKEYCKVCRDCNGKVCVGEVPGVGGKSSGAAFIRSREKLNEIKVNLDTIVEEQPIDTSVELFGQKFKFPVFAAPIGAVALNYGGHMDDYTYSQAILKGCQDAGTLGFTGDGVKDEFYDLPLKAIAENGGNGIPTIKPWKKEEILAKIKKAEESNATAVAMDIDAAGLVTLALLGKPVGTKSVDDLKELISATKLPVILKGVMTVAGAKKAMEAGAYGIVVSNHGGRVLDHTPATIEVLPEIAKAVKGKLKIFVDGGFRSGMDVFKGIALGADAVIIGRPYVLAAYGGEAEGVKIYTEKLGQELLETMIMTGCHSIKDIDESKIFNG</sequence>
<evidence type="ECO:0000256" key="7">
    <source>
        <dbReference type="ARBA" id="ARBA00048754"/>
    </source>
</evidence>
<evidence type="ECO:0000256" key="1">
    <source>
        <dbReference type="ARBA" id="ARBA00001917"/>
    </source>
</evidence>
<dbReference type="InterPro" id="IPR013785">
    <property type="entry name" value="Aldolase_TIM"/>
</dbReference>
<accession>A0A1E5G353</accession>
<dbReference type="PIRSF" id="PIRSF000138">
    <property type="entry name" value="Al-hdrx_acd_dh"/>
    <property type="match status" value="1"/>
</dbReference>
<dbReference type="PANTHER" id="PTHR10578:SF107">
    <property type="entry name" value="2-HYDROXYACID OXIDASE 1"/>
    <property type="match status" value="1"/>
</dbReference>
<evidence type="ECO:0000256" key="6">
    <source>
        <dbReference type="ARBA" id="ARBA00029513"/>
    </source>
</evidence>
<feature type="binding site" evidence="9">
    <location>
        <position position="212"/>
    </location>
    <ligand>
        <name>FMN</name>
        <dbReference type="ChEBI" id="CHEBI:58210"/>
    </ligand>
</feature>
<dbReference type="PROSITE" id="PS51349">
    <property type="entry name" value="FMN_HYDROXY_ACID_DH_2"/>
    <property type="match status" value="1"/>
</dbReference>
<evidence type="ECO:0000256" key="8">
    <source>
        <dbReference type="PIRSR" id="PIRSR000138-1"/>
    </source>
</evidence>
<dbReference type="OrthoDB" id="9770452at2"/>
<evidence type="ECO:0000313" key="11">
    <source>
        <dbReference type="EMBL" id="OEF97505.1"/>
    </source>
</evidence>
<proteinExistence type="inferred from homology"/>
<dbReference type="GO" id="GO:0010181">
    <property type="term" value="F:FMN binding"/>
    <property type="evidence" value="ECO:0007669"/>
    <property type="project" value="InterPro"/>
</dbReference>
<feature type="binding site" evidence="9">
    <location>
        <begin position="267"/>
        <end position="271"/>
    </location>
    <ligand>
        <name>FMN</name>
        <dbReference type="ChEBI" id="CHEBI:58210"/>
    </ligand>
</feature>
<dbReference type="Pfam" id="PF01070">
    <property type="entry name" value="FMN_dh"/>
    <property type="match status" value="2"/>
</dbReference>
<evidence type="ECO:0000256" key="4">
    <source>
        <dbReference type="ARBA" id="ARBA00023002"/>
    </source>
</evidence>
<protein>
    <recommendedName>
        <fullName evidence="6">L-lactate oxidase</fullName>
    </recommendedName>
</protein>
<gene>
    <name evidence="11" type="ORF">BHF68_04680</name>
</gene>
<dbReference type="CDD" id="cd02809">
    <property type="entry name" value="alpha_hydroxyacid_oxid_FMN"/>
    <property type="match status" value="1"/>
</dbReference>
<dbReference type="Gene3D" id="3.20.20.70">
    <property type="entry name" value="Aldolase class I"/>
    <property type="match status" value="1"/>
</dbReference>
<evidence type="ECO:0000256" key="9">
    <source>
        <dbReference type="PIRSR" id="PIRSR000138-2"/>
    </source>
</evidence>
<comment type="caution">
    <text evidence="11">The sequence shown here is derived from an EMBL/GenBank/DDBJ whole genome shotgun (WGS) entry which is preliminary data.</text>
</comment>
<evidence type="ECO:0000313" key="12">
    <source>
        <dbReference type="Proteomes" id="UP000094296"/>
    </source>
</evidence>
<organism evidence="11 12">
    <name type="scientific">Desulfuribacillus alkaliarsenatis</name>
    <dbReference type="NCBI Taxonomy" id="766136"/>
    <lineage>
        <taxon>Bacteria</taxon>
        <taxon>Bacillati</taxon>
        <taxon>Bacillota</taxon>
        <taxon>Desulfuribacillia</taxon>
        <taxon>Desulfuribacillales</taxon>
        <taxon>Desulfuribacillaceae</taxon>
        <taxon>Desulfuribacillus</taxon>
    </lineage>
</organism>
<feature type="binding site" evidence="9">
    <location>
        <position position="234"/>
    </location>
    <ligand>
        <name>FMN</name>
        <dbReference type="ChEBI" id="CHEBI:58210"/>
    </ligand>
</feature>
<dbReference type="STRING" id="766136.BHF68_04680"/>
<comment type="similarity">
    <text evidence="5">Belongs to the FMN-dependent alpha-hydroxy acid dehydrogenase family.</text>
</comment>
<dbReference type="InterPro" id="IPR000262">
    <property type="entry name" value="FMN-dep_DH"/>
</dbReference>
<feature type="binding site" evidence="9">
    <location>
        <position position="239"/>
    </location>
    <ligand>
        <name>glyoxylate</name>
        <dbReference type="ChEBI" id="CHEBI:36655"/>
    </ligand>
</feature>
<keyword evidence="4" id="KW-0560">Oxidoreductase</keyword>